<dbReference type="EMBL" id="PKOZ01000003">
    <property type="protein sequence ID" value="PQD95643.1"/>
    <property type="molecule type" value="Genomic_DNA"/>
</dbReference>
<evidence type="ECO:0000256" key="2">
    <source>
        <dbReference type="ARBA" id="ARBA00023315"/>
    </source>
</evidence>
<keyword evidence="1 5" id="KW-0808">Transferase</keyword>
<dbReference type="InterPro" id="IPR000182">
    <property type="entry name" value="GNAT_dom"/>
</dbReference>
<dbReference type="PANTHER" id="PTHR43792">
    <property type="entry name" value="GNAT FAMILY, PUTATIVE (AFU_ORTHOLOGUE AFUA_3G00765)-RELATED-RELATED"/>
    <property type="match status" value="1"/>
</dbReference>
<sequence>MISHMIDQEVSLRLFTEDDEEEFHQLIMNSKEHLKTWITWIDTVHSQEDTNESLTLRIALLAENGGYPMWFAILYNGRMAGTIGFNEVDKTNRAGEIGYWLGNEFQGKGIMSKSFKAVIDYGFQQLKLNRIEAFIAAGNERSRALPEKFGFKEEGRIRQAEWLYDHYEDQIIYGLLAEDWKELPK</sequence>
<comment type="similarity">
    <text evidence="3">Belongs to the acetyltransferase family. RimJ subfamily.</text>
</comment>
<dbReference type="PROSITE" id="PS51186">
    <property type="entry name" value="GNAT"/>
    <property type="match status" value="1"/>
</dbReference>
<dbReference type="OrthoDB" id="9784707at2"/>
<feature type="domain" description="N-acetyltransferase" evidence="4">
    <location>
        <begin position="10"/>
        <end position="178"/>
    </location>
</feature>
<dbReference type="Gene3D" id="3.40.630.30">
    <property type="match status" value="1"/>
</dbReference>
<organism evidence="5 6">
    <name type="scientific">Pradoshia eiseniae</name>
    <dbReference type="NCBI Taxonomy" id="2064768"/>
    <lineage>
        <taxon>Bacteria</taxon>
        <taxon>Bacillati</taxon>
        <taxon>Bacillota</taxon>
        <taxon>Bacilli</taxon>
        <taxon>Bacillales</taxon>
        <taxon>Bacillaceae</taxon>
        <taxon>Pradoshia</taxon>
    </lineage>
</organism>
<dbReference type="InterPro" id="IPR051531">
    <property type="entry name" value="N-acetyltransferase"/>
</dbReference>
<dbReference type="CDD" id="cd04301">
    <property type="entry name" value="NAT_SF"/>
    <property type="match status" value="1"/>
</dbReference>
<reference evidence="5 6" key="1">
    <citation type="submission" date="2017-12" db="EMBL/GenBank/DDBJ databases">
        <title>Taxonomic description and draft genome of Pradoshia cofamensis Gen. nov., sp. nov., a thermotolerant bacillale isolated from anterior gut of earthworm Eisenia fetida.</title>
        <authorList>
            <person name="Saha T."/>
            <person name="Chakraborty R."/>
        </authorList>
    </citation>
    <scope>NUCLEOTIDE SEQUENCE [LARGE SCALE GENOMIC DNA]</scope>
    <source>
        <strain evidence="5 6">EAG3</strain>
    </source>
</reference>
<comment type="caution">
    <text evidence="5">The sequence shown here is derived from an EMBL/GenBank/DDBJ whole genome shotgun (WGS) entry which is preliminary data.</text>
</comment>
<dbReference type="Pfam" id="PF13302">
    <property type="entry name" value="Acetyltransf_3"/>
    <property type="match status" value="1"/>
</dbReference>
<evidence type="ECO:0000313" key="5">
    <source>
        <dbReference type="EMBL" id="PQD95643.1"/>
    </source>
</evidence>
<name>A0A2S7N0V2_9BACI</name>
<evidence type="ECO:0000256" key="1">
    <source>
        <dbReference type="ARBA" id="ARBA00022679"/>
    </source>
</evidence>
<gene>
    <name evidence="5" type="ORF">CYL18_07040</name>
</gene>
<evidence type="ECO:0000313" key="6">
    <source>
        <dbReference type="Proteomes" id="UP000239663"/>
    </source>
</evidence>
<evidence type="ECO:0000259" key="4">
    <source>
        <dbReference type="PROSITE" id="PS51186"/>
    </source>
</evidence>
<dbReference type="Proteomes" id="UP000239663">
    <property type="component" value="Unassembled WGS sequence"/>
</dbReference>
<dbReference type="PANTHER" id="PTHR43792:SF8">
    <property type="entry name" value="[RIBOSOMAL PROTEIN US5]-ALANINE N-ACETYLTRANSFERASE"/>
    <property type="match status" value="1"/>
</dbReference>
<proteinExistence type="inferred from homology"/>
<dbReference type="RefSeq" id="WP_104848790.1">
    <property type="nucleotide sequence ID" value="NZ_PKOZ01000003.1"/>
</dbReference>
<protein>
    <submittedName>
        <fullName evidence="5">GNAT family N-acetyltransferase</fullName>
    </submittedName>
</protein>
<keyword evidence="6" id="KW-1185">Reference proteome</keyword>
<dbReference type="SUPFAM" id="SSF55729">
    <property type="entry name" value="Acyl-CoA N-acyltransferases (Nat)"/>
    <property type="match status" value="1"/>
</dbReference>
<evidence type="ECO:0000256" key="3">
    <source>
        <dbReference type="ARBA" id="ARBA00038502"/>
    </source>
</evidence>
<dbReference type="InterPro" id="IPR016181">
    <property type="entry name" value="Acyl_CoA_acyltransferase"/>
</dbReference>
<dbReference type="AlphaFoldDB" id="A0A2S7N0V2"/>
<dbReference type="GO" id="GO:0016747">
    <property type="term" value="F:acyltransferase activity, transferring groups other than amino-acyl groups"/>
    <property type="evidence" value="ECO:0007669"/>
    <property type="project" value="InterPro"/>
</dbReference>
<keyword evidence="2" id="KW-0012">Acyltransferase</keyword>
<accession>A0A2S7N0V2</accession>